<dbReference type="InterPro" id="IPR044769">
    <property type="entry name" value="PIKfyve_PIPKc"/>
</dbReference>
<evidence type="ECO:0000259" key="13">
    <source>
        <dbReference type="PROSITE" id="PS50186"/>
    </source>
</evidence>
<keyword evidence="15" id="KW-1185">Reference proteome</keyword>
<feature type="compositionally biased region" description="Basic and acidic residues" evidence="11">
    <location>
        <begin position="72"/>
        <end position="81"/>
    </location>
</feature>
<feature type="region of interest" description="Disordered" evidence="11">
    <location>
        <begin position="1158"/>
        <end position="1181"/>
    </location>
</feature>
<feature type="compositionally biased region" description="Basic and acidic residues" evidence="11">
    <location>
        <begin position="443"/>
        <end position="458"/>
    </location>
</feature>
<evidence type="ECO:0000256" key="8">
    <source>
        <dbReference type="ARBA" id="ARBA00022840"/>
    </source>
</evidence>
<feature type="region of interest" description="Disordered" evidence="11">
    <location>
        <begin position="438"/>
        <end position="477"/>
    </location>
</feature>
<dbReference type="PROSITE" id="PS51455">
    <property type="entry name" value="PIPK"/>
    <property type="match status" value="1"/>
</dbReference>
<dbReference type="SUPFAM" id="SSF57903">
    <property type="entry name" value="FYVE/PHD zinc finger"/>
    <property type="match status" value="1"/>
</dbReference>
<dbReference type="CDD" id="cd17300">
    <property type="entry name" value="PIPKc_PIKfyve"/>
    <property type="match status" value="1"/>
</dbReference>
<dbReference type="InterPro" id="IPR027409">
    <property type="entry name" value="GroEL-like_apical_dom_sf"/>
</dbReference>
<name>A0ABM1EQK4_PRICU</name>
<gene>
    <name evidence="16" type="primary">LOC106814647</name>
</gene>
<evidence type="ECO:0000256" key="7">
    <source>
        <dbReference type="ARBA" id="ARBA00022833"/>
    </source>
</evidence>
<evidence type="ECO:0000256" key="6">
    <source>
        <dbReference type="ARBA" id="ARBA00022777"/>
    </source>
</evidence>
<keyword evidence="3" id="KW-0479">Metal-binding</keyword>
<evidence type="ECO:0000313" key="16">
    <source>
        <dbReference type="RefSeq" id="XP_014674475.1"/>
    </source>
</evidence>
<evidence type="ECO:0000313" key="15">
    <source>
        <dbReference type="Proteomes" id="UP000695022"/>
    </source>
</evidence>
<dbReference type="InterPro" id="IPR027484">
    <property type="entry name" value="PInositol-4-P-5-kinase_N"/>
</dbReference>
<evidence type="ECO:0000256" key="5">
    <source>
        <dbReference type="ARBA" id="ARBA00022771"/>
    </source>
</evidence>
<dbReference type="InterPro" id="IPR000306">
    <property type="entry name" value="Znf_FYVE"/>
</dbReference>
<feature type="region of interest" description="Disordered" evidence="11">
    <location>
        <begin position="1995"/>
        <end position="2020"/>
    </location>
</feature>
<dbReference type="GeneID" id="106814647"/>
<proteinExistence type="predicted"/>
<dbReference type="Gene3D" id="3.30.40.10">
    <property type="entry name" value="Zinc/RING finger domain, C3HC4 (zinc finger)"/>
    <property type="match status" value="1"/>
</dbReference>
<evidence type="ECO:0000256" key="2">
    <source>
        <dbReference type="ARBA" id="ARBA00022679"/>
    </source>
</evidence>
<dbReference type="SMART" id="SM00330">
    <property type="entry name" value="PIPKc"/>
    <property type="match status" value="1"/>
</dbReference>
<dbReference type="InterPro" id="IPR043548">
    <property type="entry name" value="PIKfyve"/>
</dbReference>
<keyword evidence="8 10" id="KW-0067">ATP-binding</keyword>
<dbReference type="InterPro" id="IPR036388">
    <property type="entry name" value="WH-like_DNA-bd_sf"/>
</dbReference>
<evidence type="ECO:0000256" key="10">
    <source>
        <dbReference type="PROSITE-ProRule" id="PRU00781"/>
    </source>
</evidence>
<keyword evidence="7" id="KW-0862">Zinc</keyword>
<dbReference type="PROSITE" id="PS50186">
    <property type="entry name" value="DEP"/>
    <property type="match status" value="1"/>
</dbReference>
<dbReference type="SMART" id="SM00064">
    <property type="entry name" value="FYVE"/>
    <property type="match status" value="1"/>
</dbReference>
<dbReference type="Proteomes" id="UP000695022">
    <property type="component" value="Unplaced"/>
</dbReference>
<feature type="region of interest" description="Disordered" evidence="11">
    <location>
        <begin position="1725"/>
        <end position="1745"/>
    </location>
</feature>
<dbReference type="InterPro" id="IPR027483">
    <property type="entry name" value="PInositol-4-P-4/5-kinase_C_sf"/>
</dbReference>
<dbReference type="InterPro" id="IPR002423">
    <property type="entry name" value="Cpn60/GroEL/TCP-1"/>
</dbReference>
<evidence type="ECO:0000256" key="3">
    <source>
        <dbReference type="ARBA" id="ARBA00022723"/>
    </source>
</evidence>
<feature type="compositionally biased region" description="Polar residues" evidence="11">
    <location>
        <begin position="1995"/>
        <end position="2004"/>
    </location>
</feature>
<dbReference type="Pfam" id="PF01363">
    <property type="entry name" value="FYVE"/>
    <property type="match status" value="1"/>
</dbReference>
<dbReference type="PANTHER" id="PTHR46715">
    <property type="entry name" value="1-PHOSPHATIDYLINOSITOL 3-PHOSPHATE 5-KINASE"/>
    <property type="match status" value="1"/>
</dbReference>
<feature type="domain" description="FYVE-type" evidence="12">
    <location>
        <begin position="156"/>
        <end position="216"/>
    </location>
</feature>
<dbReference type="PROSITE" id="PS50178">
    <property type="entry name" value="ZF_FYVE"/>
    <property type="match status" value="1"/>
</dbReference>
<organism evidence="15 16">
    <name type="scientific">Priapulus caudatus</name>
    <name type="common">Priapulid worm</name>
    <dbReference type="NCBI Taxonomy" id="37621"/>
    <lineage>
        <taxon>Eukaryota</taxon>
        <taxon>Metazoa</taxon>
        <taxon>Ecdysozoa</taxon>
        <taxon>Scalidophora</taxon>
        <taxon>Priapulida</taxon>
        <taxon>Priapulimorpha</taxon>
        <taxon>Priapulimorphida</taxon>
        <taxon>Priapulidae</taxon>
        <taxon>Priapulus</taxon>
    </lineage>
</organism>
<dbReference type="Pfam" id="PF00610">
    <property type="entry name" value="DEP"/>
    <property type="match status" value="1"/>
</dbReference>
<feature type="compositionally biased region" description="Polar residues" evidence="11">
    <location>
        <begin position="1725"/>
        <end position="1734"/>
    </location>
</feature>
<feature type="region of interest" description="Disordered" evidence="11">
    <location>
        <begin position="1896"/>
        <end position="1917"/>
    </location>
</feature>
<evidence type="ECO:0000256" key="11">
    <source>
        <dbReference type="SAM" id="MobiDB-lite"/>
    </source>
</evidence>
<dbReference type="SUPFAM" id="SSF46785">
    <property type="entry name" value="Winged helix' DNA-binding domain"/>
    <property type="match status" value="1"/>
</dbReference>
<dbReference type="Gene3D" id="3.50.7.10">
    <property type="entry name" value="GroEL"/>
    <property type="match status" value="1"/>
</dbReference>
<protein>
    <recommendedName>
        <fullName evidence="1">1-phosphatidylinositol-3-phosphate 5-kinase</fullName>
        <ecNumber evidence="1">2.7.1.150</ecNumber>
    </recommendedName>
</protein>
<dbReference type="PANTHER" id="PTHR46715:SF1">
    <property type="entry name" value="1-PHOSPHATIDYLINOSITOL 3-PHOSPHATE 5-KINASE"/>
    <property type="match status" value="1"/>
</dbReference>
<dbReference type="InterPro" id="IPR011011">
    <property type="entry name" value="Znf_FYVE_PHD"/>
</dbReference>
<evidence type="ECO:0000256" key="9">
    <source>
        <dbReference type="PROSITE-ProRule" id="PRU00091"/>
    </source>
</evidence>
<dbReference type="RefSeq" id="XP_014674475.1">
    <property type="nucleotide sequence ID" value="XM_014818989.1"/>
</dbReference>
<keyword evidence="6 10" id="KW-0418">Kinase</keyword>
<dbReference type="EC" id="2.7.1.150" evidence="1"/>
<dbReference type="InterPro" id="IPR000591">
    <property type="entry name" value="DEP_dom"/>
</dbReference>
<keyword evidence="4 10" id="KW-0547">Nucleotide-binding</keyword>
<dbReference type="Gene3D" id="3.30.800.10">
    <property type="entry name" value="Phosphatidylinositol Phosphate Kinase II Beta"/>
    <property type="match status" value="1"/>
</dbReference>
<evidence type="ECO:0000256" key="1">
    <source>
        <dbReference type="ARBA" id="ARBA00012009"/>
    </source>
</evidence>
<dbReference type="Pfam" id="PF01504">
    <property type="entry name" value="PIP5K"/>
    <property type="match status" value="1"/>
</dbReference>
<dbReference type="SUPFAM" id="SSF52029">
    <property type="entry name" value="GroEL apical domain-like"/>
    <property type="match status" value="1"/>
</dbReference>
<dbReference type="InterPro" id="IPR036390">
    <property type="entry name" value="WH_DNA-bd_sf"/>
</dbReference>
<dbReference type="SUPFAM" id="SSF56104">
    <property type="entry name" value="SAICAR synthase-like"/>
    <property type="match status" value="1"/>
</dbReference>
<evidence type="ECO:0000256" key="4">
    <source>
        <dbReference type="ARBA" id="ARBA00022741"/>
    </source>
</evidence>
<dbReference type="SMART" id="SM00049">
    <property type="entry name" value="DEP"/>
    <property type="match status" value="1"/>
</dbReference>
<dbReference type="Gene3D" id="1.10.10.10">
    <property type="entry name" value="Winged helix-like DNA-binding domain superfamily/Winged helix DNA-binding domain"/>
    <property type="match status" value="1"/>
</dbReference>
<feature type="compositionally biased region" description="Acidic residues" evidence="11">
    <location>
        <begin position="1168"/>
        <end position="1180"/>
    </location>
</feature>
<keyword evidence="2 10" id="KW-0808">Transferase</keyword>
<evidence type="ECO:0000259" key="14">
    <source>
        <dbReference type="PROSITE" id="PS51455"/>
    </source>
</evidence>
<sequence>MSSPRNKLTEFAPLSSEIKQQSGSGFLLTRFFKKSKDSSREGSSSHSPSPNTAENRKDVYTVSSTSTSSGNDQREVKKVPDKTQYVPCSAHRRGRSITEDELLERSKSRQVLTGPEVAQTRTAQTVLKRLRSILDHTNQTLKEYDDSDLKQYWMPDSSCKECYDCGDKFTTFRRRHHCRVCGQIFCSRCCNQEVPGKLMGCTGDLRVCTYCCKMVLSYAQSSDSSYDLASLQENMSSLVATIESDSDSYTETSRTPSKKRRSFFWEEDLLKPVGTESFPSVNSLPRLATHPFDITPISEFAKGDQFFQERKALVEDSAQLKELWCQITNPIHGVELQNRRHRLRNYTNCIVGNELVDWLLRNDKASDRYQAGAIGQALMDAKFLECVTTHAQIFSDEYQLYKAGKAAKLDSPTDTCIHGEHVQLEEDQEPTWFKEIQREEEEISRPDAQEKEKDEKSRSRSSLLESRNEQSTSSIDSLESSGATFYLNLDEEKGQAGVSVKKRETKQEKHQILSGKALDVRQTSMGENAIGSMLNTLTSSGTQDDFIKGALSVKSSDTIMSAEKADYWQTGTSALMSEDREVFKLFSAAANYHMVALLKQLLSSECLSLTWSDVIMSLAMRIAETVRPDVKHEGDDMDIRQYVHIKKVPGASKTDTKIIHGIVCSKNVAHKNMMTQITNPKVLLLRSAIEYQRVENKFSSIDPVVMQEKEFLRNSVAKLAGMGPDVILVEKSASRLAQDFILETGMSLVMNVKPSVLSRVARCTQADVVQSIEGQITRPRLGFCHQFGVYPFNIQPHKPDGKVKNLMYFDGCASHLYCTVILRGGSTAELKKVKEILQLMIYVAYHNRLETCFLMDESVMPMAKKFPATSIQSPESENVLQTTAFANSTNMGKKPGHSFTDLLGKTESDEAREEDQSDASMVNKWIDYSVLESDDSLFKTVSSDAEKIKLHADTKTHKLQGKHQRINSGDGLAEMQAEVESNELDNAISLSAEALPPECASEPNLHPITPYQNDDLTNQYVSKRSSGDLGRSTSDGDVLPIEAGASVELQHHRRVGALTCDDSPAAATPTTRQGRAVSIGDIARRTLRIQTLENAVDDDDVAATASPRLAMRSLCEDRALTAALAAVYGASPRAGAPHGSVADNVFCTPMPVARKREPYARQSVAEEGPTEEEEAGDEYTDPLQRYLHSKDESVFKTTDESLTLRTAHHAVDQFRKALDDVVLSVSPNLKYAPPFLETQPGRRCILREYLPVEIYRSQLFGKKDARCRPRLDRDVGNGSEVGGDGGGGSVRYLPSHPFLLERFTAGVSETNVQNLLSDFRARGGTITPVCCACDHECEEEASDCTDVIVPAGFLESASRNDSDRRQEETTWDPRKYDCLNPYNHQKMAVLFNSYSYVSANAPNYCVNPWVVTMDFYGRNDITLGAFLERYCFRQTYLCPSVLCDTPMLDHIRKFSHEEGCVQIDLRKLEQPIPGPGENILMWSWCRKCRQVTPVVPMSRSTWSMSFAKYLELRFHGYQYGCRAEQDVTCTHSLHHDYYQYFGSGEYVASFKYSPILLREICLPPSIITVKEDRIKHNDIIENVKYLAVKGYGVYSAVLERILTLKEAVVGSKYEQTIADYMVKQQIERSEFRRYIEDIQLMLVVPELTTFLDNQADSNPGGLQLFLEILDSITKLKTVIAGAVVFWNARITEFLQAKKLEDKIKSKTNPKLPVVAGRSRDETLSTPAFVSTPNYTGAPVQPSAHKDAEMPSTTLQKQSSGIFVNTTTPISVVPPGGSEINDLSIPELGQTGSDSPYTQKLINNEVSAECQETVDALTKLEIFTQNSCSASCSSAGGVSQNSPVEFSVDPGICAIAQLADGATDKDERFVVCHARDAGVDMLRSHRRCLSDGETQMKQANKWSAEEDQTDSKAERKTGGGATMKTIFTQLISGSGYVPLPLAFPPDEHYLPPDPGSVPVVIYDKESSSIIAYTLTSSEYASQLEHIQVALRQLATPQPSAHGSPTTKRRNQSGDQLSQDGLDILEGPRKSAVLAFFRGKDVERSPKLLRVNKAALNAALDSVQYIPGAESVDEDDVQSQDDFMINSTDKEKALKQGLNLHIELQFSDNAAKFYCRVYFAESFRKLRKLIFPQGEEHYIRSLSRCFTWMARGGKSGSTFCKTQDDRFILKQMSRFEIQSFLEFAPAYFGYIQKAHTEKKPTVLAKILGVYRIGYRNTQNNTASKQDLLVMENLFYDRKVSQIFDLKGSIRNRLASTSGKIEGDLVLLDENLLKMTCDTPLYIRQYSKTVLTMAINSDTHFLSNKMG</sequence>
<dbReference type="Pfam" id="PF00118">
    <property type="entry name" value="Cpn60_TCP1"/>
    <property type="match status" value="1"/>
</dbReference>
<feature type="domain" description="PIPK" evidence="14">
    <location>
        <begin position="2053"/>
        <end position="2304"/>
    </location>
</feature>
<evidence type="ECO:0000259" key="12">
    <source>
        <dbReference type="PROSITE" id="PS50178"/>
    </source>
</evidence>
<feature type="region of interest" description="Disordered" evidence="11">
    <location>
        <begin position="34"/>
        <end position="91"/>
    </location>
</feature>
<dbReference type="CDD" id="cd15725">
    <property type="entry name" value="FYVE_PIKfyve_Fab1"/>
    <property type="match status" value="1"/>
</dbReference>
<dbReference type="InterPro" id="IPR013083">
    <property type="entry name" value="Znf_RING/FYVE/PHD"/>
</dbReference>
<feature type="domain" description="DEP" evidence="13">
    <location>
        <begin position="330"/>
        <end position="405"/>
    </location>
</feature>
<dbReference type="CDD" id="cd03334">
    <property type="entry name" value="Fab1_TCP"/>
    <property type="match status" value="1"/>
</dbReference>
<keyword evidence="5 9" id="KW-0863">Zinc-finger</keyword>
<feature type="region of interest" description="Disordered" evidence="11">
    <location>
        <begin position="1"/>
        <end position="21"/>
    </location>
</feature>
<dbReference type="InterPro" id="IPR002498">
    <property type="entry name" value="PInositol-4-P-4/5-kinase_core"/>
</dbReference>
<reference evidence="16" key="1">
    <citation type="submission" date="2025-08" db="UniProtKB">
        <authorList>
            <consortium name="RefSeq"/>
        </authorList>
    </citation>
    <scope>IDENTIFICATION</scope>
</reference>
<dbReference type="InterPro" id="IPR017455">
    <property type="entry name" value="Znf_FYVE-rel"/>
</dbReference>
<dbReference type="Gene3D" id="3.30.810.10">
    <property type="entry name" value="2-Layer Sandwich"/>
    <property type="match status" value="1"/>
</dbReference>
<accession>A0ABM1EQK4</accession>